<accession>A0A5M9K9S0</accession>
<evidence type="ECO:0000313" key="2">
    <source>
        <dbReference type="Proteomes" id="UP000322873"/>
    </source>
</evidence>
<name>A0A5M9K9S0_MONFR</name>
<protein>
    <submittedName>
        <fullName evidence="1">Uncharacterized protein</fullName>
    </submittedName>
</protein>
<dbReference type="EMBL" id="VICG01000001">
    <property type="protein sequence ID" value="KAA8577259.1"/>
    <property type="molecule type" value="Genomic_DNA"/>
</dbReference>
<evidence type="ECO:0000313" key="1">
    <source>
        <dbReference type="EMBL" id="KAA8577259.1"/>
    </source>
</evidence>
<proteinExistence type="predicted"/>
<comment type="caution">
    <text evidence="1">The sequence shown here is derived from an EMBL/GenBank/DDBJ whole genome shotgun (WGS) entry which is preliminary data.</text>
</comment>
<reference evidence="1 2" key="1">
    <citation type="submission" date="2019-06" db="EMBL/GenBank/DDBJ databases">
        <title>Genome Sequence of the Brown Rot Fungal Pathogen Monilinia fructicola.</title>
        <authorList>
            <person name="De Miccolis Angelini R.M."/>
            <person name="Landi L."/>
            <person name="Abate D."/>
            <person name="Pollastro S."/>
            <person name="Romanazzi G."/>
            <person name="Faretra F."/>
        </authorList>
    </citation>
    <scope>NUCLEOTIDE SEQUENCE [LARGE SCALE GENOMIC DNA]</scope>
    <source>
        <strain evidence="1 2">Mfrc123</strain>
    </source>
</reference>
<keyword evidence="2" id="KW-1185">Reference proteome</keyword>
<sequence length="96" mass="11586">MHKSEDWSILICSISRHFKWTASCWFNFLVMKYHMYKREVDDKASSTFSAKVPQLIMEPNQPSNLLGKYRPHIRVSRRWSGIKKCRYAERSKKKKF</sequence>
<organism evidence="1 2">
    <name type="scientific">Monilinia fructicola</name>
    <name type="common">Brown rot fungus</name>
    <name type="synonym">Ciboria fructicola</name>
    <dbReference type="NCBI Taxonomy" id="38448"/>
    <lineage>
        <taxon>Eukaryota</taxon>
        <taxon>Fungi</taxon>
        <taxon>Dikarya</taxon>
        <taxon>Ascomycota</taxon>
        <taxon>Pezizomycotina</taxon>
        <taxon>Leotiomycetes</taxon>
        <taxon>Helotiales</taxon>
        <taxon>Sclerotiniaceae</taxon>
        <taxon>Monilinia</taxon>
    </lineage>
</organism>
<dbReference type="Proteomes" id="UP000322873">
    <property type="component" value="Unassembled WGS sequence"/>
</dbReference>
<dbReference type="AlphaFoldDB" id="A0A5M9K9S0"/>
<gene>
    <name evidence="1" type="ORF">EYC84_007239</name>
</gene>